<proteinExistence type="predicted"/>
<keyword evidence="1" id="KW-0472">Membrane</keyword>
<evidence type="ECO:0000313" key="3">
    <source>
        <dbReference type="Proteomes" id="UP001189624"/>
    </source>
</evidence>
<feature type="transmembrane region" description="Helical" evidence="1">
    <location>
        <begin position="45"/>
        <end position="63"/>
    </location>
</feature>
<accession>A0AA86VAI8</accession>
<protein>
    <submittedName>
        <fullName evidence="2">Uncharacterized protein</fullName>
    </submittedName>
</protein>
<dbReference type="EMBL" id="OY731398">
    <property type="protein sequence ID" value="CAJ1902087.1"/>
    <property type="molecule type" value="Genomic_DNA"/>
</dbReference>
<reference evidence="2" key="1">
    <citation type="submission" date="2023-10" db="EMBL/GenBank/DDBJ databases">
        <authorList>
            <person name="Domelevo Entfellner J.-B."/>
        </authorList>
    </citation>
    <scope>NUCLEOTIDE SEQUENCE</scope>
</reference>
<keyword evidence="1" id="KW-0812">Transmembrane</keyword>
<feature type="transmembrane region" description="Helical" evidence="1">
    <location>
        <begin position="70"/>
        <end position="88"/>
    </location>
</feature>
<dbReference type="Gramene" id="rna-AYBTSS11_LOCUS3196">
    <property type="protein sequence ID" value="CAJ1902087.1"/>
    <property type="gene ID" value="gene-AYBTSS11_LOCUS3196"/>
</dbReference>
<gene>
    <name evidence="2" type="ORF">AYBTSS11_LOCUS3196</name>
</gene>
<keyword evidence="3" id="KW-1185">Reference proteome</keyword>
<evidence type="ECO:0000256" key="1">
    <source>
        <dbReference type="SAM" id="Phobius"/>
    </source>
</evidence>
<sequence length="200" mass="21895">MQNITRRSVVEGIQWGFVAGSSTGTCEAIKSRSNSSITNLGTANSNNNILTLFFMAIFVLLVLGRNTRTLGMILFTMLLIIFTILVAFPEFGEAGRALHEDRWLKEYNGILLQALPRGPVIPSMLPEKPYNSWGSHARVGYPVDGGAGAFGSDCKTRTCSLHHFRRNSNGLVQATPDSGEATKMVIMISTSCRTVKRNLL</sequence>
<evidence type="ECO:0000313" key="2">
    <source>
        <dbReference type="EMBL" id="CAJ1902087.1"/>
    </source>
</evidence>
<name>A0AA86VAI8_9FABA</name>
<dbReference type="Proteomes" id="UP001189624">
    <property type="component" value="Chromosome 1"/>
</dbReference>
<organism evidence="2 3">
    <name type="scientific">Sphenostylis stenocarpa</name>
    <dbReference type="NCBI Taxonomy" id="92480"/>
    <lineage>
        <taxon>Eukaryota</taxon>
        <taxon>Viridiplantae</taxon>
        <taxon>Streptophyta</taxon>
        <taxon>Embryophyta</taxon>
        <taxon>Tracheophyta</taxon>
        <taxon>Spermatophyta</taxon>
        <taxon>Magnoliopsida</taxon>
        <taxon>eudicotyledons</taxon>
        <taxon>Gunneridae</taxon>
        <taxon>Pentapetalae</taxon>
        <taxon>rosids</taxon>
        <taxon>fabids</taxon>
        <taxon>Fabales</taxon>
        <taxon>Fabaceae</taxon>
        <taxon>Papilionoideae</taxon>
        <taxon>50 kb inversion clade</taxon>
        <taxon>NPAAA clade</taxon>
        <taxon>indigoferoid/millettioid clade</taxon>
        <taxon>Phaseoleae</taxon>
        <taxon>Sphenostylis</taxon>
    </lineage>
</organism>
<keyword evidence="1" id="KW-1133">Transmembrane helix</keyword>
<dbReference type="AlphaFoldDB" id="A0AA86VAI8"/>